<dbReference type="Gene3D" id="3.40.50.1820">
    <property type="entry name" value="alpha/beta hydrolase"/>
    <property type="match status" value="1"/>
</dbReference>
<accession>A0A7W8HVS6</accession>
<dbReference type="AlphaFoldDB" id="A0A7W8HVS6"/>
<organism evidence="3 4">
    <name type="scientific">Brevundimonas basaltis</name>
    <dbReference type="NCBI Taxonomy" id="472166"/>
    <lineage>
        <taxon>Bacteria</taxon>
        <taxon>Pseudomonadati</taxon>
        <taxon>Pseudomonadota</taxon>
        <taxon>Alphaproteobacteria</taxon>
        <taxon>Caulobacterales</taxon>
        <taxon>Caulobacteraceae</taxon>
        <taxon>Brevundimonas</taxon>
    </lineage>
</organism>
<name>A0A7W8HVS6_9CAUL</name>
<keyword evidence="4" id="KW-1185">Reference proteome</keyword>
<feature type="domain" description="Dienelactone hydrolase" evidence="2">
    <location>
        <begin position="61"/>
        <end position="231"/>
    </location>
</feature>
<reference evidence="3 4" key="1">
    <citation type="submission" date="2020-08" db="EMBL/GenBank/DDBJ databases">
        <title>Genomic Encyclopedia of Type Strains, Phase IV (KMG-IV): sequencing the most valuable type-strain genomes for metagenomic binning, comparative biology and taxonomic classification.</title>
        <authorList>
            <person name="Goeker M."/>
        </authorList>
    </citation>
    <scope>NUCLEOTIDE SEQUENCE [LARGE SCALE GENOMIC DNA]</scope>
    <source>
        <strain evidence="3 4">DSM 25335</strain>
    </source>
</reference>
<evidence type="ECO:0000259" key="2">
    <source>
        <dbReference type="Pfam" id="PF01738"/>
    </source>
</evidence>
<dbReference type="EMBL" id="JACHFZ010000001">
    <property type="protein sequence ID" value="MBB5290604.1"/>
    <property type="molecule type" value="Genomic_DNA"/>
</dbReference>
<dbReference type="PANTHER" id="PTHR22946">
    <property type="entry name" value="DIENELACTONE HYDROLASE DOMAIN-CONTAINING PROTEIN-RELATED"/>
    <property type="match status" value="1"/>
</dbReference>
<keyword evidence="3" id="KW-0645">Protease</keyword>
<dbReference type="InterPro" id="IPR029058">
    <property type="entry name" value="AB_hydrolase_fold"/>
</dbReference>
<proteinExistence type="predicted"/>
<evidence type="ECO:0000313" key="3">
    <source>
        <dbReference type="EMBL" id="MBB5290604.1"/>
    </source>
</evidence>
<evidence type="ECO:0000313" key="4">
    <source>
        <dbReference type="Proteomes" id="UP000566663"/>
    </source>
</evidence>
<dbReference type="Pfam" id="PF01738">
    <property type="entry name" value="DLH"/>
    <property type="match status" value="1"/>
</dbReference>
<dbReference type="GO" id="GO:0004177">
    <property type="term" value="F:aminopeptidase activity"/>
    <property type="evidence" value="ECO:0007669"/>
    <property type="project" value="UniProtKB-KW"/>
</dbReference>
<comment type="caution">
    <text evidence="3">The sequence shown here is derived from an EMBL/GenBank/DDBJ whole genome shotgun (WGS) entry which is preliminary data.</text>
</comment>
<dbReference type="Proteomes" id="UP000566663">
    <property type="component" value="Unassembled WGS sequence"/>
</dbReference>
<feature type="signal peptide" evidence="1">
    <location>
        <begin position="1"/>
        <end position="30"/>
    </location>
</feature>
<dbReference type="InterPro" id="IPR050261">
    <property type="entry name" value="FrsA_esterase"/>
</dbReference>
<protein>
    <submittedName>
        <fullName evidence="3">Dipeptidyl aminopeptidase/acylaminoacyl peptidase</fullName>
    </submittedName>
</protein>
<sequence length="267" mass="28223">MTTDRALRRSALALIGLTAMLGSGPSTVLAQAQVGVPGCTDDAPVRAMRESITFDSRGRTIRAHLYTPRGEANGEGLVLLHGGTGFEMNSILFDAHAIQLASRGYRVILPAYFDAADPDARRRTAVARAWRQAALDAAEALSAEPGMARDRVALWGYSRGAAVGADAATAEGSGVRSAILVAGGGAVEGSVAGRDLSVLLLHARRDEAVPVRSTLRLAEALREAGATVEVRELAFDGHQYDLPTWCEAFRTTRAFLENRREAGDGPA</sequence>
<feature type="chain" id="PRO_5031469051" evidence="1">
    <location>
        <begin position="31"/>
        <end position="267"/>
    </location>
</feature>
<dbReference type="SUPFAM" id="SSF53474">
    <property type="entry name" value="alpha/beta-Hydrolases"/>
    <property type="match status" value="1"/>
</dbReference>
<keyword evidence="3" id="KW-0031">Aminopeptidase</keyword>
<dbReference type="RefSeq" id="WP_183251325.1">
    <property type="nucleotide sequence ID" value="NZ_BAAAFF010000003.1"/>
</dbReference>
<keyword evidence="3" id="KW-0378">Hydrolase</keyword>
<gene>
    <name evidence="3" type="ORF">HNQ67_000100</name>
</gene>
<keyword evidence="1" id="KW-0732">Signal</keyword>
<dbReference type="InterPro" id="IPR002925">
    <property type="entry name" value="Dienelactn_hydro"/>
</dbReference>
<evidence type="ECO:0000256" key="1">
    <source>
        <dbReference type="SAM" id="SignalP"/>
    </source>
</evidence>